<reference evidence="1" key="1">
    <citation type="journal article" date="2007" name="PLoS Biol.">
        <title>Rate of evolution in brain-expressed genes in humans and other primates.</title>
        <authorList>
            <person name="Wang H.-Y."/>
            <person name="Chien H.-C."/>
            <person name="Osada N."/>
            <person name="Hashimoto K."/>
            <person name="Sugano S."/>
            <person name="Gojobori T."/>
            <person name="Chou C.-K."/>
            <person name="Tsai S.-F."/>
            <person name="Wu C.-I."/>
            <person name="Shen C.-K.J."/>
        </authorList>
    </citation>
    <scope>NUCLEOTIDE SEQUENCE</scope>
</reference>
<dbReference type="EMBL" id="AB173275">
    <property type="protein sequence ID" value="BAE90337.1"/>
    <property type="molecule type" value="mRNA"/>
</dbReference>
<sequence>MKVLTSSKTKSFRLKKKKSIFPCRLGAQIKPQGLKNFSSAYSSLQKY</sequence>
<organism evidence="1">
    <name type="scientific">Macaca fascicularis</name>
    <name type="common">Crab-eating macaque</name>
    <name type="synonym">Cynomolgus monkey</name>
    <dbReference type="NCBI Taxonomy" id="9541"/>
    <lineage>
        <taxon>Eukaryota</taxon>
        <taxon>Metazoa</taxon>
        <taxon>Chordata</taxon>
        <taxon>Craniata</taxon>
        <taxon>Vertebrata</taxon>
        <taxon>Euteleostomi</taxon>
        <taxon>Mammalia</taxon>
        <taxon>Eutheria</taxon>
        <taxon>Euarchontoglires</taxon>
        <taxon>Primates</taxon>
        <taxon>Haplorrhini</taxon>
        <taxon>Catarrhini</taxon>
        <taxon>Cercopithecidae</taxon>
        <taxon>Cercopithecinae</taxon>
        <taxon>Macaca</taxon>
    </lineage>
</organism>
<dbReference type="AlphaFoldDB" id="I7G747"/>
<proteinExistence type="evidence at transcript level"/>
<evidence type="ECO:0000313" key="1">
    <source>
        <dbReference type="EMBL" id="BAE90337.1"/>
    </source>
</evidence>
<name>I7G747_MACFA</name>
<accession>I7G747</accession>
<protein>
    <submittedName>
        <fullName evidence="1">Macaca fascicularis brain cDNA, clone: QflA-21802</fullName>
    </submittedName>
</protein>